<reference evidence="11" key="1">
    <citation type="journal article" date="2014" name="Front. Microbiol.">
        <title>High frequency of phylogenetically diverse reductive dehalogenase-homologous genes in deep subseafloor sedimentary metagenomes.</title>
        <authorList>
            <person name="Kawai M."/>
            <person name="Futagami T."/>
            <person name="Toyoda A."/>
            <person name="Takaki Y."/>
            <person name="Nishi S."/>
            <person name="Hori S."/>
            <person name="Arai W."/>
            <person name="Tsubouchi T."/>
            <person name="Morono Y."/>
            <person name="Uchiyama I."/>
            <person name="Ito T."/>
            <person name="Fujiyama A."/>
            <person name="Inagaki F."/>
            <person name="Takami H."/>
        </authorList>
    </citation>
    <scope>NUCLEOTIDE SEQUENCE</scope>
    <source>
        <strain evidence="11">Expedition CK06-06</strain>
    </source>
</reference>
<dbReference type="Pfam" id="PF00133">
    <property type="entry name" value="tRNA-synt_1"/>
    <property type="match status" value="1"/>
</dbReference>
<dbReference type="GO" id="GO:0005524">
    <property type="term" value="F:ATP binding"/>
    <property type="evidence" value="ECO:0007669"/>
    <property type="project" value="UniProtKB-KW"/>
</dbReference>
<evidence type="ECO:0000256" key="2">
    <source>
        <dbReference type="ARBA" id="ARBA00013164"/>
    </source>
</evidence>
<sequence length="205" mass="23125">FATHFARESELSYRKGMEWLGYSIDWRREFTTVDPSYSKFIAWQYHKLYDAGLIVKGKHPVKWCPGCGNPVTDHDLLEGEGVGIVEFTLLKYKIDDYVLPAATLRPETVFGVTNLWLNPDVKYVSAQVNGERWIVSEQAVKKLRDQGYQVGEVSSIRINFGREVEVPLTHKRVPILPAKFVDPDNATGVVGSVPSHRLNLAGPPI</sequence>
<dbReference type="GO" id="GO:0002161">
    <property type="term" value="F:aminoacyl-tRNA deacylase activity"/>
    <property type="evidence" value="ECO:0007669"/>
    <property type="project" value="InterPro"/>
</dbReference>
<dbReference type="PANTHER" id="PTHR45794">
    <property type="entry name" value="LEUCYL-TRNA SYNTHETASE"/>
    <property type="match status" value="1"/>
</dbReference>
<comment type="caution">
    <text evidence="11">The sequence shown here is derived from an EMBL/GenBank/DDBJ whole genome shotgun (WGS) entry which is preliminary data.</text>
</comment>
<feature type="domain" description="Aminoacyl-tRNA synthetase class Ia" evidence="9">
    <location>
        <begin position="5"/>
        <end position="76"/>
    </location>
</feature>
<evidence type="ECO:0000256" key="3">
    <source>
        <dbReference type="ARBA" id="ARBA00022598"/>
    </source>
</evidence>
<keyword evidence="7" id="KW-0030">Aminoacyl-tRNA synthetase</keyword>
<dbReference type="PANTHER" id="PTHR45794:SF1">
    <property type="entry name" value="LEUCINE--TRNA LIGASE, CYTOPLASMIC"/>
    <property type="match status" value="1"/>
</dbReference>
<dbReference type="InterPro" id="IPR014729">
    <property type="entry name" value="Rossmann-like_a/b/a_fold"/>
</dbReference>
<dbReference type="InterPro" id="IPR025709">
    <property type="entry name" value="Leu_tRNA-synth_edit"/>
</dbReference>
<proteinExistence type="inferred from homology"/>
<evidence type="ECO:0000256" key="5">
    <source>
        <dbReference type="ARBA" id="ARBA00022840"/>
    </source>
</evidence>
<keyword evidence="4" id="KW-0547">Nucleotide-binding</keyword>
<organism evidence="11">
    <name type="scientific">marine sediment metagenome</name>
    <dbReference type="NCBI Taxonomy" id="412755"/>
    <lineage>
        <taxon>unclassified sequences</taxon>
        <taxon>metagenomes</taxon>
        <taxon>ecological metagenomes</taxon>
    </lineage>
</organism>
<dbReference type="Gene3D" id="3.40.50.620">
    <property type="entry name" value="HUPs"/>
    <property type="match status" value="1"/>
</dbReference>
<dbReference type="InterPro" id="IPR004493">
    <property type="entry name" value="Leu-tRNA-synth_Ia_arc/euk"/>
</dbReference>
<evidence type="ECO:0000259" key="9">
    <source>
        <dbReference type="Pfam" id="PF00133"/>
    </source>
</evidence>
<dbReference type="EC" id="6.1.1.4" evidence="2"/>
<dbReference type="EMBL" id="BARV01038081">
    <property type="protein sequence ID" value="GAI57062.1"/>
    <property type="molecule type" value="Genomic_DNA"/>
</dbReference>
<evidence type="ECO:0000313" key="11">
    <source>
        <dbReference type="EMBL" id="GAI57062.1"/>
    </source>
</evidence>
<feature type="domain" description="Leucyl-tRNA synthetase editing" evidence="10">
    <location>
        <begin position="99"/>
        <end position="196"/>
    </location>
</feature>
<dbReference type="AlphaFoldDB" id="X1PLE5"/>
<dbReference type="SUPFAM" id="SSF50677">
    <property type="entry name" value="ValRS/IleRS/LeuRS editing domain"/>
    <property type="match status" value="1"/>
</dbReference>
<dbReference type="Pfam" id="PF13603">
    <property type="entry name" value="tRNA-synt_1_2"/>
    <property type="match status" value="1"/>
</dbReference>
<name>X1PLE5_9ZZZZ</name>
<comment type="similarity">
    <text evidence="1">Belongs to the class-I aminoacyl-tRNA synthetase family.</text>
</comment>
<evidence type="ECO:0000259" key="10">
    <source>
        <dbReference type="Pfam" id="PF13603"/>
    </source>
</evidence>
<evidence type="ECO:0000256" key="4">
    <source>
        <dbReference type="ARBA" id="ARBA00022741"/>
    </source>
</evidence>
<feature type="non-terminal residue" evidence="11">
    <location>
        <position position="1"/>
    </location>
</feature>
<keyword evidence="3" id="KW-0436">Ligase</keyword>
<accession>X1PLE5</accession>
<keyword evidence="6" id="KW-0648">Protein biosynthesis</keyword>
<dbReference type="InterPro" id="IPR002300">
    <property type="entry name" value="aa-tRNA-synth_Ia"/>
</dbReference>
<keyword evidence="5" id="KW-0067">ATP-binding</keyword>
<evidence type="ECO:0000256" key="1">
    <source>
        <dbReference type="ARBA" id="ARBA00005594"/>
    </source>
</evidence>
<dbReference type="SUPFAM" id="SSF52374">
    <property type="entry name" value="Nucleotidylyl transferase"/>
    <property type="match status" value="1"/>
</dbReference>
<protein>
    <recommendedName>
        <fullName evidence="2">leucine--tRNA ligase</fullName>
        <ecNumber evidence="2">6.1.1.4</ecNumber>
    </recommendedName>
    <alternativeName>
        <fullName evidence="8">Leucyl-tRNA synthetase</fullName>
    </alternativeName>
</protein>
<evidence type="ECO:0000256" key="8">
    <source>
        <dbReference type="ARBA" id="ARBA00030520"/>
    </source>
</evidence>
<gene>
    <name evidence="11" type="ORF">S06H3_58763</name>
</gene>
<dbReference type="GO" id="GO:0004823">
    <property type="term" value="F:leucine-tRNA ligase activity"/>
    <property type="evidence" value="ECO:0007669"/>
    <property type="project" value="UniProtKB-EC"/>
</dbReference>
<evidence type="ECO:0000256" key="6">
    <source>
        <dbReference type="ARBA" id="ARBA00022917"/>
    </source>
</evidence>
<evidence type="ECO:0000256" key="7">
    <source>
        <dbReference type="ARBA" id="ARBA00023146"/>
    </source>
</evidence>
<dbReference type="InterPro" id="IPR009008">
    <property type="entry name" value="Val/Leu/Ile-tRNA-synth_edit"/>
</dbReference>
<dbReference type="GO" id="GO:0006429">
    <property type="term" value="P:leucyl-tRNA aminoacylation"/>
    <property type="evidence" value="ECO:0007669"/>
    <property type="project" value="InterPro"/>
</dbReference>
<dbReference type="Gene3D" id="3.90.740.10">
    <property type="entry name" value="Valyl/Leucyl/Isoleucyl-tRNA synthetase, editing domain"/>
    <property type="match status" value="1"/>
</dbReference>